<proteinExistence type="predicted"/>
<gene>
    <name evidence="1" type="ORF">GCM10010977_07290</name>
</gene>
<evidence type="ECO:0000313" key="2">
    <source>
        <dbReference type="Proteomes" id="UP000642509"/>
    </source>
</evidence>
<evidence type="ECO:0000313" key="1">
    <source>
        <dbReference type="EMBL" id="GGO42162.1"/>
    </source>
</evidence>
<dbReference type="Proteomes" id="UP000642509">
    <property type="component" value="Unassembled WGS sequence"/>
</dbReference>
<reference evidence="2" key="1">
    <citation type="journal article" date="2019" name="Int. J. Syst. Evol. Microbiol.">
        <title>The Global Catalogue of Microorganisms (GCM) 10K type strain sequencing project: providing services to taxonomists for standard genome sequencing and annotation.</title>
        <authorList>
            <consortium name="The Broad Institute Genomics Platform"/>
            <consortium name="The Broad Institute Genome Sequencing Center for Infectious Disease"/>
            <person name="Wu L."/>
            <person name="Ma J."/>
        </authorList>
    </citation>
    <scope>NUCLEOTIDE SEQUENCE [LARGE SCALE GENOMIC DNA]</scope>
    <source>
        <strain evidence="2">CGMCC 1.7064</strain>
    </source>
</reference>
<name>A0ABQ2LSH6_9MICC</name>
<comment type="caution">
    <text evidence="1">The sequence shown here is derived from an EMBL/GenBank/DDBJ whole genome shotgun (WGS) entry which is preliminary data.</text>
</comment>
<sequence length="332" mass="36395">MPGSLSTRSADPLTTGGLRVLSVDRWQATAAAHRQRIAAYTEPLKDLHSRGVRHPVHDFLFSYYSLTPGALERWHPGAGVVLAAPARPHDDGHAAPAGGPGSGGGGKFYRWVEPCPGLPDGGWTVDVPAFAARRAAMIEFAGRILGLTAQRPARLACFGLHEWAMAYRSEVHGIRHSTVPLRLGSDGTNRVVEDHRIACSHFDAFRFYAPEAVGLNQLQPTRETQVDLEQPGCLHANMDVYKWAYKLLPAVSSDLVADCFELAWRIRTMDMRASPYELTDWGLEPIRIETTEGRAEYVRLQRGFAAEANVLRGRLLAELDTVRALGAEAGTP</sequence>
<dbReference type="EMBL" id="BMLQ01000002">
    <property type="protein sequence ID" value="GGO42162.1"/>
    <property type="molecule type" value="Genomic_DNA"/>
</dbReference>
<keyword evidence="2" id="KW-1185">Reference proteome</keyword>
<protein>
    <recommendedName>
        <fullName evidence="3">3-methyladenine DNA glycosylase</fullName>
    </recommendedName>
</protein>
<organism evidence="1 2">
    <name type="scientific">Citricoccus zhacaiensis</name>
    <dbReference type="NCBI Taxonomy" id="489142"/>
    <lineage>
        <taxon>Bacteria</taxon>
        <taxon>Bacillati</taxon>
        <taxon>Actinomycetota</taxon>
        <taxon>Actinomycetes</taxon>
        <taxon>Micrococcales</taxon>
        <taxon>Micrococcaceae</taxon>
        <taxon>Citricoccus</taxon>
    </lineage>
</organism>
<evidence type="ECO:0008006" key="3">
    <source>
        <dbReference type="Google" id="ProtNLM"/>
    </source>
</evidence>
<dbReference type="RefSeq" id="WP_373286673.1">
    <property type="nucleotide sequence ID" value="NZ_BAAAOU010000001.1"/>
</dbReference>
<accession>A0ABQ2LSH6</accession>